<sequence length="415" mass="46334">MQHLQQAEWANFTSPSATLVSKHQKKTQLCPSYKEEIKKVALKRKPKRAKPDVIEVHGGRIVRATGRKDRHSKVSTATGPKDRRVRLSPNTAIQFYDVQDRLGCDRPSKAIDWLIKEAKAAIDALENPFEVFSKKIDSANKALNRRSISGYRNAEGEVGQFALEPRCPADKKMDLEELHCHSSELNGTMRYSADQFPGEGYIERSRKVSQEDGDIPKYECGLEQQQLLNDSRIGDLSLFSSANDVKNQCLSEFQTYTQGHFNSESKSQAQGNFLNFQSSQDESIVFSGDHQGFVTTSVPLNSNSNLGMTRLKEGTNWNAQVGEDSTFSFISHHFPSVLGQNHLFCHREPLQSSYFPQTSVPLSTQFQTISFANIGLARDDLFGLSTSPIMEVSDEGQGTISNPSANATSLLQYQL</sequence>
<dbReference type="InterPro" id="IPR017887">
    <property type="entry name" value="TF_TCP_subgr"/>
</dbReference>
<evidence type="ECO:0000256" key="3">
    <source>
        <dbReference type="ARBA" id="ARBA00023125"/>
    </source>
</evidence>
<dbReference type="GO" id="GO:2000032">
    <property type="term" value="P:regulation of secondary shoot formation"/>
    <property type="evidence" value="ECO:0007669"/>
    <property type="project" value="TreeGrafter"/>
</dbReference>
<dbReference type="GO" id="GO:0003700">
    <property type="term" value="F:DNA-binding transcription factor activity"/>
    <property type="evidence" value="ECO:0007669"/>
    <property type="project" value="InterPro"/>
</dbReference>
<dbReference type="EMBL" id="MH711925">
    <property type="protein sequence ID" value="QCA48046.1"/>
    <property type="molecule type" value="mRNA"/>
</dbReference>
<evidence type="ECO:0000256" key="5">
    <source>
        <dbReference type="ARBA" id="ARBA00023242"/>
    </source>
</evidence>
<evidence type="ECO:0000256" key="1">
    <source>
        <dbReference type="ARBA" id="ARBA00004123"/>
    </source>
</evidence>
<keyword evidence="5" id="KW-0539">Nucleus</keyword>
<dbReference type="GO" id="GO:0005634">
    <property type="term" value="C:nucleus"/>
    <property type="evidence" value="ECO:0007669"/>
    <property type="project" value="UniProtKB-SubCell"/>
</dbReference>
<proteinExistence type="evidence at transcript level"/>
<evidence type="ECO:0000256" key="6">
    <source>
        <dbReference type="SAM" id="MobiDB-lite"/>
    </source>
</evidence>
<name>A0A4D6FCF8_PETHY</name>
<evidence type="ECO:0000259" key="7">
    <source>
        <dbReference type="PROSITE" id="PS51369"/>
    </source>
</evidence>
<organism evidence="8">
    <name type="scientific">Petunia hybrida</name>
    <name type="common">Petunia</name>
    <dbReference type="NCBI Taxonomy" id="4102"/>
    <lineage>
        <taxon>Eukaryota</taxon>
        <taxon>Viridiplantae</taxon>
        <taxon>Streptophyta</taxon>
        <taxon>Embryophyta</taxon>
        <taxon>Tracheophyta</taxon>
        <taxon>Spermatophyta</taxon>
        <taxon>Magnoliopsida</taxon>
        <taxon>eudicotyledons</taxon>
        <taxon>Gunneridae</taxon>
        <taxon>Pentapetalae</taxon>
        <taxon>asterids</taxon>
        <taxon>lamiids</taxon>
        <taxon>Solanales</taxon>
        <taxon>Solanaceae</taxon>
        <taxon>Petunioideae</taxon>
        <taxon>Petunia</taxon>
    </lineage>
</organism>
<evidence type="ECO:0000256" key="2">
    <source>
        <dbReference type="ARBA" id="ARBA00023015"/>
    </source>
</evidence>
<keyword evidence="3" id="KW-0238">DNA-binding</keyword>
<keyword evidence="2" id="KW-0805">Transcription regulation</keyword>
<dbReference type="InterPro" id="IPR005333">
    <property type="entry name" value="Transcription_factor_TCP"/>
</dbReference>
<accession>A0A4D6FCF8</accession>
<dbReference type="AlphaFoldDB" id="A0A4D6FCF8"/>
<reference evidence="8" key="1">
    <citation type="submission" date="2018-08" db="EMBL/GenBank/DDBJ databases">
        <authorList>
            <person name="Zhang B."/>
            <person name="Guo Y."/>
        </authorList>
    </citation>
    <scope>NUCLEOTIDE SEQUENCE</scope>
</reference>
<evidence type="ECO:0000313" key="8">
    <source>
        <dbReference type="EMBL" id="QCA48046.1"/>
    </source>
</evidence>
<keyword evidence="4" id="KW-0804">Transcription</keyword>
<dbReference type="GO" id="GO:0043565">
    <property type="term" value="F:sequence-specific DNA binding"/>
    <property type="evidence" value="ECO:0007669"/>
    <property type="project" value="TreeGrafter"/>
</dbReference>
<feature type="domain" description="TCP" evidence="7">
    <location>
        <begin position="67"/>
        <end position="125"/>
    </location>
</feature>
<dbReference type="PANTHER" id="PTHR31072">
    <property type="entry name" value="TRANSCRIPTION FACTOR TCP4-RELATED"/>
    <property type="match status" value="1"/>
</dbReference>
<dbReference type="PANTHER" id="PTHR31072:SF132">
    <property type="entry name" value="TRANSCRIPTION FACTOR TCP17-LIKE"/>
    <property type="match status" value="1"/>
</dbReference>
<protein>
    <submittedName>
        <fullName evidence="8">TCP11</fullName>
    </submittedName>
</protein>
<dbReference type="Pfam" id="PF03634">
    <property type="entry name" value="TCP"/>
    <property type="match status" value="1"/>
</dbReference>
<dbReference type="PROSITE" id="PS51369">
    <property type="entry name" value="TCP"/>
    <property type="match status" value="1"/>
</dbReference>
<evidence type="ECO:0000256" key="4">
    <source>
        <dbReference type="ARBA" id="ARBA00023163"/>
    </source>
</evidence>
<feature type="region of interest" description="Disordered" evidence="6">
    <location>
        <begin position="65"/>
        <end position="84"/>
    </location>
</feature>
<comment type="subcellular location">
    <subcellularLocation>
        <location evidence="1">Nucleus</location>
    </subcellularLocation>
</comment>